<name>A0ABN9WQY1_9DINO</name>
<feature type="compositionally biased region" description="Basic and acidic residues" evidence="1">
    <location>
        <begin position="58"/>
        <end position="70"/>
    </location>
</feature>
<protein>
    <submittedName>
        <fullName evidence="2">Uncharacterized protein</fullName>
    </submittedName>
</protein>
<evidence type="ECO:0000313" key="2">
    <source>
        <dbReference type="EMBL" id="CAK0887700.1"/>
    </source>
</evidence>
<gene>
    <name evidence="2" type="ORF">PCOR1329_LOCUS68681</name>
</gene>
<reference evidence="2" key="1">
    <citation type="submission" date="2023-10" db="EMBL/GenBank/DDBJ databases">
        <authorList>
            <person name="Chen Y."/>
            <person name="Shah S."/>
            <person name="Dougan E. K."/>
            <person name="Thang M."/>
            <person name="Chan C."/>
        </authorList>
    </citation>
    <scope>NUCLEOTIDE SEQUENCE [LARGE SCALE GENOMIC DNA]</scope>
</reference>
<dbReference type="EMBL" id="CAUYUJ010018974">
    <property type="protein sequence ID" value="CAK0887700.1"/>
    <property type="molecule type" value="Genomic_DNA"/>
</dbReference>
<feature type="region of interest" description="Disordered" evidence="1">
    <location>
        <begin position="1"/>
        <end position="88"/>
    </location>
</feature>
<proteinExistence type="predicted"/>
<feature type="region of interest" description="Disordered" evidence="1">
    <location>
        <begin position="161"/>
        <end position="209"/>
    </location>
</feature>
<sequence length="377" mass="41437">MTKRRGERRSAEDAPARCDWSPAAAGRPEKQLPRRRSPSSCSPARRGRSRSEGLSIRSSDDQSAQERARAPDVAPGWLSEPMNPAKDTNKNIAKLNEDMPQEIDGLRFALHVHDQNVQSINARLTKVEQNSDESIRAAVATAIDTKLEVISAQIDVLRRQPPLSSAASSGSSRTAPTPMAGTSMQVKTTDERKRWVGSSPRSLTRGQREAHWNSIKGYLPSSLRERVQPQFHGVAKSYVLVLLTPSDDRSLSGSLRSLDVIWVGPRDQGRHQVRVRQDLPLDVRPPQRAASSLWAGALELLRKSNHPPDGFKLGANGCQGLMHLTSESEVWELFQIKGSDVAGRTFGPVSSSWRAWSVQDSDAQALVTRATGEARAL</sequence>
<evidence type="ECO:0000313" key="3">
    <source>
        <dbReference type="Proteomes" id="UP001189429"/>
    </source>
</evidence>
<keyword evidence="3" id="KW-1185">Reference proteome</keyword>
<comment type="caution">
    <text evidence="2">The sequence shown here is derived from an EMBL/GenBank/DDBJ whole genome shotgun (WGS) entry which is preliminary data.</text>
</comment>
<dbReference type="Proteomes" id="UP001189429">
    <property type="component" value="Unassembled WGS sequence"/>
</dbReference>
<accession>A0ABN9WQY1</accession>
<evidence type="ECO:0000256" key="1">
    <source>
        <dbReference type="SAM" id="MobiDB-lite"/>
    </source>
</evidence>
<organism evidence="2 3">
    <name type="scientific">Prorocentrum cordatum</name>
    <dbReference type="NCBI Taxonomy" id="2364126"/>
    <lineage>
        <taxon>Eukaryota</taxon>
        <taxon>Sar</taxon>
        <taxon>Alveolata</taxon>
        <taxon>Dinophyceae</taxon>
        <taxon>Prorocentrales</taxon>
        <taxon>Prorocentraceae</taxon>
        <taxon>Prorocentrum</taxon>
    </lineage>
</organism>